<feature type="transmembrane region" description="Helical" evidence="1">
    <location>
        <begin position="35"/>
        <end position="57"/>
    </location>
</feature>
<reference evidence="2 3" key="1">
    <citation type="submission" date="2019-11" db="EMBL/GenBank/DDBJ databases">
        <title>Genome sequences of 17 halophilic strains isolated from different environments.</title>
        <authorList>
            <person name="Furrow R.E."/>
        </authorList>
    </citation>
    <scope>NUCLEOTIDE SEQUENCE [LARGE SCALE GENOMIC DNA]</scope>
    <source>
        <strain evidence="2 3">22506_14_FS</strain>
    </source>
</reference>
<proteinExistence type="predicted"/>
<sequence>MNPEQIGFALLYIGVFLLIGKIIRLKVKVLQNLFLPSSIIGGFVALLLGPQVLGKIMLNFVSEDHFLASGIMTNTIIEVWSALPGLMINVVFASLFLGATMPKLRDIWTFGGPQLAFGWAIGWGQYVIGLLVAIFILTPFFDIPAMAGALIEVAFEGGHGTAAGMASTFEELGFEEAFDLAIGLATVGVLSGVVFGIILINWAVRRGKTKVIKDVNGFSDLRKQGIMEYQNREPAGKMTTRPESIEPLSFHLAIVMLAILIGWLILQGLIGLESITITNWTGSSFMKYIPLFPIAMFGGIILQVFFSKKDKYNLVDRRMINRIQGLALDVLIITAIATVSLDVIGEYLVPFLILAVAGISWNLFGFLMLAPKIIPDYWFERGIGDFGQSMGVTATGLLLMRIVDPDNESPAFEAFGYKQLVYEPFLGGGLVTALSVPFIVQFGAVTGLIFAVVMVIVGIVSGIYYFGKGKHIKNN</sequence>
<keyword evidence="1" id="KW-0472">Membrane</keyword>
<feature type="transmembrane region" description="Helical" evidence="1">
    <location>
        <begin position="326"/>
        <end position="345"/>
    </location>
</feature>
<dbReference type="RefSeq" id="WP_160920439.1">
    <property type="nucleotide sequence ID" value="NZ_WMEY01000005.1"/>
</dbReference>
<evidence type="ECO:0000313" key="3">
    <source>
        <dbReference type="Proteomes" id="UP000447833"/>
    </source>
</evidence>
<feature type="transmembrane region" description="Helical" evidence="1">
    <location>
        <begin position="286"/>
        <end position="306"/>
    </location>
</feature>
<feature type="transmembrane region" description="Helical" evidence="1">
    <location>
        <begin position="117"/>
        <end position="141"/>
    </location>
</feature>
<keyword evidence="1" id="KW-1133">Transmembrane helix</keyword>
<feature type="transmembrane region" description="Helical" evidence="1">
    <location>
        <begin position="351"/>
        <end position="370"/>
    </location>
</feature>
<feature type="transmembrane region" description="Helical" evidence="1">
    <location>
        <begin position="6"/>
        <end position="23"/>
    </location>
</feature>
<dbReference type="InterPro" id="IPR004445">
    <property type="entry name" value="GltS"/>
</dbReference>
<feature type="transmembrane region" description="Helical" evidence="1">
    <location>
        <begin position="77"/>
        <end position="97"/>
    </location>
</feature>
<evidence type="ECO:0000313" key="2">
    <source>
        <dbReference type="EMBL" id="MYL65064.1"/>
    </source>
</evidence>
<feature type="transmembrane region" description="Helical" evidence="1">
    <location>
        <begin position="248"/>
        <end position="266"/>
    </location>
</feature>
<organism evidence="2 3">
    <name type="scientific">Guptibacillus hwajinpoensis</name>
    <dbReference type="NCBI Taxonomy" id="208199"/>
    <lineage>
        <taxon>Bacteria</taxon>
        <taxon>Bacillati</taxon>
        <taxon>Bacillota</taxon>
        <taxon>Bacilli</taxon>
        <taxon>Bacillales</taxon>
        <taxon>Guptibacillaceae</taxon>
        <taxon>Guptibacillus</taxon>
    </lineage>
</organism>
<dbReference type="GO" id="GO:0015813">
    <property type="term" value="P:L-glutamate transmembrane transport"/>
    <property type="evidence" value="ECO:0007669"/>
    <property type="project" value="InterPro"/>
</dbReference>
<dbReference type="PANTHER" id="PTHR36178">
    <property type="entry name" value="SLR0625 PROTEIN"/>
    <property type="match status" value="1"/>
</dbReference>
<feature type="transmembrane region" description="Helical" evidence="1">
    <location>
        <begin position="180"/>
        <end position="204"/>
    </location>
</feature>
<comment type="caution">
    <text evidence="2">The sequence shown here is derived from an EMBL/GenBank/DDBJ whole genome shotgun (WGS) entry which is preliminary data.</text>
</comment>
<name>A0A845F2W1_9BACL</name>
<dbReference type="PANTHER" id="PTHR36178:SF1">
    <property type="entry name" value="SODIUM_GLUTAMATE SYMPORTER"/>
    <property type="match status" value="1"/>
</dbReference>
<dbReference type="Proteomes" id="UP000447833">
    <property type="component" value="Unassembled WGS sequence"/>
</dbReference>
<dbReference type="GO" id="GO:0015501">
    <property type="term" value="F:glutamate:sodium symporter activity"/>
    <property type="evidence" value="ECO:0007669"/>
    <property type="project" value="InterPro"/>
</dbReference>
<dbReference type="GO" id="GO:0016020">
    <property type="term" value="C:membrane"/>
    <property type="evidence" value="ECO:0007669"/>
    <property type="project" value="InterPro"/>
</dbReference>
<dbReference type="EMBL" id="WMEY01000005">
    <property type="protein sequence ID" value="MYL65064.1"/>
    <property type="molecule type" value="Genomic_DNA"/>
</dbReference>
<dbReference type="Pfam" id="PF03616">
    <property type="entry name" value="Glt_symporter"/>
    <property type="match status" value="1"/>
</dbReference>
<gene>
    <name evidence="2" type="ORF">GLW07_17030</name>
</gene>
<protein>
    <submittedName>
        <fullName evidence="2">Sodium:glutamate symporter</fullName>
    </submittedName>
</protein>
<feature type="transmembrane region" description="Helical" evidence="1">
    <location>
        <begin position="438"/>
        <end position="466"/>
    </location>
</feature>
<accession>A0A845F2W1</accession>
<evidence type="ECO:0000256" key="1">
    <source>
        <dbReference type="SAM" id="Phobius"/>
    </source>
</evidence>
<dbReference type="AlphaFoldDB" id="A0A845F2W1"/>
<keyword evidence="1" id="KW-0812">Transmembrane</keyword>